<dbReference type="Proteomes" id="UP000030672">
    <property type="component" value="Unassembled WGS sequence"/>
</dbReference>
<dbReference type="STRING" id="1043003.A0A074VBW6"/>
<feature type="region of interest" description="Disordered" evidence="1">
    <location>
        <begin position="1"/>
        <end position="70"/>
    </location>
</feature>
<accession>A0A074VBW6</accession>
<dbReference type="GeneID" id="63922294"/>
<dbReference type="EMBL" id="KL584859">
    <property type="protein sequence ID" value="KEQ58145.1"/>
    <property type="molecule type" value="Genomic_DNA"/>
</dbReference>
<evidence type="ECO:0000313" key="3">
    <source>
        <dbReference type="Proteomes" id="UP000030672"/>
    </source>
</evidence>
<dbReference type="RefSeq" id="XP_040875168.1">
    <property type="nucleotide sequence ID" value="XM_041028921.1"/>
</dbReference>
<dbReference type="AlphaFoldDB" id="A0A074VBW6"/>
<protein>
    <submittedName>
        <fullName evidence="2">Uncharacterized protein</fullName>
    </submittedName>
</protein>
<proteinExistence type="predicted"/>
<keyword evidence="3" id="KW-1185">Reference proteome</keyword>
<evidence type="ECO:0000256" key="1">
    <source>
        <dbReference type="SAM" id="MobiDB-lite"/>
    </source>
</evidence>
<gene>
    <name evidence="2" type="ORF">M437DRAFT_88868</name>
</gene>
<name>A0A074VBW6_AURM1</name>
<feature type="compositionally biased region" description="Polar residues" evidence="1">
    <location>
        <begin position="7"/>
        <end position="21"/>
    </location>
</feature>
<evidence type="ECO:0000313" key="2">
    <source>
        <dbReference type="EMBL" id="KEQ58145.1"/>
    </source>
</evidence>
<reference evidence="2 3" key="1">
    <citation type="journal article" date="2014" name="BMC Genomics">
        <title>Genome sequencing of four Aureobasidium pullulans varieties: biotechnological potential, stress tolerance, and description of new species.</title>
        <authorList>
            <person name="Gostin Ar C."/>
            <person name="Ohm R.A."/>
            <person name="Kogej T."/>
            <person name="Sonjak S."/>
            <person name="Turk M."/>
            <person name="Zajc J."/>
            <person name="Zalar P."/>
            <person name="Grube M."/>
            <person name="Sun H."/>
            <person name="Han J."/>
            <person name="Sharma A."/>
            <person name="Chiniquy J."/>
            <person name="Ngan C.Y."/>
            <person name="Lipzen A."/>
            <person name="Barry K."/>
            <person name="Grigoriev I.V."/>
            <person name="Gunde-Cimerman N."/>
        </authorList>
    </citation>
    <scope>NUCLEOTIDE SEQUENCE [LARGE SCALE GENOMIC DNA]</scope>
    <source>
        <strain evidence="2 3">CBS 110374</strain>
    </source>
</reference>
<sequence>MADQHSENTGPDNRSQMQSKVELQRRDSSAAMKTTLPSYDESLALGTPPAYQSSQPKKKPKPQELTAGASAATIRAIMGDPIPEEPRRTMISTLRSKLASHLDSYMLTADYCHKLTIMYLFVGRKGRNRSLILNGIVVKYPDSIVPLEAKGSEREAYLAVTARVA</sequence>
<dbReference type="HOGENOM" id="CLU_1610417_0_0_1"/>
<organism evidence="2 3">
    <name type="scientific">Aureobasidium melanogenum (strain CBS 110374)</name>
    <name type="common">Aureobasidium pullulans var. melanogenum</name>
    <dbReference type="NCBI Taxonomy" id="1043003"/>
    <lineage>
        <taxon>Eukaryota</taxon>
        <taxon>Fungi</taxon>
        <taxon>Dikarya</taxon>
        <taxon>Ascomycota</taxon>
        <taxon>Pezizomycotina</taxon>
        <taxon>Dothideomycetes</taxon>
        <taxon>Dothideomycetidae</taxon>
        <taxon>Dothideales</taxon>
        <taxon>Saccotheciaceae</taxon>
        <taxon>Aureobasidium</taxon>
    </lineage>
</organism>